<keyword evidence="5" id="KW-0133">Cell shape</keyword>
<evidence type="ECO:0000256" key="4">
    <source>
        <dbReference type="ARBA" id="ARBA00022692"/>
    </source>
</evidence>
<name>A0ABS5SIH1_9BACT</name>
<evidence type="ECO:0000256" key="8">
    <source>
        <dbReference type="SAM" id="Phobius"/>
    </source>
</evidence>
<evidence type="ECO:0000256" key="2">
    <source>
        <dbReference type="ARBA" id="ARBA00007776"/>
    </source>
</evidence>
<keyword evidence="10" id="KW-1185">Reference proteome</keyword>
<gene>
    <name evidence="9" type="primary">mreD</name>
    <name evidence="9" type="ORF">KI810_13085</name>
</gene>
<comment type="subcellular location">
    <subcellularLocation>
        <location evidence="1">Cell membrane</location>
        <topology evidence="1">Multi-pass membrane protein</topology>
    </subcellularLocation>
</comment>
<feature type="transmembrane region" description="Helical" evidence="8">
    <location>
        <begin position="96"/>
        <end position="123"/>
    </location>
</feature>
<evidence type="ECO:0000256" key="6">
    <source>
        <dbReference type="ARBA" id="ARBA00022989"/>
    </source>
</evidence>
<protein>
    <submittedName>
        <fullName evidence="9">Rod shape-determining protein MreD</fullName>
    </submittedName>
</protein>
<feature type="transmembrane region" description="Helical" evidence="8">
    <location>
        <begin position="135"/>
        <end position="154"/>
    </location>
</feature>
<evidence type="ECO:0000256" key="5">
    <source>
        <dbReference type="ARBA" id="ARBA00022960"/>
    </source>
</evidence>
<accession>A0ABS5SIH1</accession>
<dbReference type="InterPro" id="IPR007227">
    <property type="entry name" value="Cell_shape_determining_MreD"/>
</dbReference>
<organism evidence="9 10">
    <name type="scientific">Geomobilimonas luticola</name>
    <dbReference type="NCBI Taxonomy" id="1114878"/>
    <lineage>
        <taxon>Bacteria</taxon>
        <taxon>Pseudomonadati</taxon>
        <taxon>Thermodesulfobacteriota</taxon>
        <taxon>Desulfuromonadia</taxon>
        <taxon>Geobacterales</taxon>
        <taxon>Geobacteraceae</taxon>
        <taxon>Geomobilimonas</taxon>
    </lineage>
</organism>
<comment type="caution">
    <text evidence="9">The sequence shown here is derived from an EMBL/GenBank/DDBJ whole genome shotgun (WGS) entry which is preliminary data.</text>
</comment>
<keyword evidence="3" id="KW-1003">Cell membrane</keyword>
<dbReference type="Pfam" id="PF04093">
    <property type="entry name" value="MreD"/>
    <property type="match status" value="1"/>
</dbReference>
<proteinExistence type="inferred from homology"/>
<keyword evidence="6 8" id="KW-1133">Transmembrane helix</keyword>
<dbReference type="EMBL" id="JAHCVK010000006">
    <property type="protein sequence ID" value="MBT0653997.1"/>
    <property type="molecule type" value="Genomic_DNA"/>
</dbReference>
<comment type="similarity">
    <text evidence="2">Belongs to the MreD family.</text>
</comment>
<sequence>MLRFVKIAVVIAVALLLQVTLLPAYLRDPFQPNILVTIVAWVGLRKQPPLGGVAAFLLGLLQDTFSGLYLGLNGFTYLVMYILLQSIAHRLYTDSRYLMILVVFLATIGNGILQLLLLILFSAAPGIYSAILPPLLPQALVNALVTSVVLTLAARRGAVVQQ</sequence>
<keyword evidence="7 8" id="KW-0472">Membrane</keyword>
<evidence type="ECO:0000313" key="9">
    <source>
        <dbReference type="EMBL" id="MBT0653997.1"/>
    </source>
</evidence>
<evidence type="ECO:0000256" key="1">
    <source>
        <dbReference type="ARBA" id="ARBA00004651"/>
    </source>
</evidence>
<dbReference type="RefSeq" id="WP_214175999.1">
    <property type="nucleotide sequence ID" value="NZ_JAHCVK010000006.1"/>
</dbReference>
<evidence type="ECO:0000313" key="10">
    <source>
        <dbReference type="Proteomes" id="UP000756860"/>
    </source>
</evidence>
<keyword evidence="4 8" id="KW-0812">Transmembrane</keyword>
<feature type="transmembrane region" description="Helical" evidence="8">
    <location>
        <begin position="66"/>
        <end position="84"/>
    </location>
</feature>
<dbReference type="Proteomes" id="UP000756860">
    <property type="component" value="Unassembled WGS sequence"/>
</dbReference>
<evidence type="ECO:0000256" key="3">
    <source>
        <dbReference type="ARBA" id="ARBA00022475"/>
    </source>
</evidence>
<feature type="transmembrane region" description="Helical" evidence="8">
    <location>
        <begin position="7"/>
        <end position="26"/>
    </location>
</feature>
<dbReference type="NCBIfam" id="TIGR03426">
    <property type="entry name" value="shape_MreD"/>
    <property type="match status" value="1"/>
</dbReference>
<evidence type="ECO:0000256" key="7">
    <source>
        <dbReference type="ARBA" id="ARBA00023136"/>
    </source>
</evidence>
<reference evidence="9 10" key="1">
    <citation type="submission" date="2021-05" db="EMBL/GenBank/DDBJ databases">
        <title>The draft genome of Geobacter luticola JCM 17780.</title>
        <authorList>
            <person name="Xu Z."/>
            <person name="Masuda Y."/>
            <person name="Itoh H."/>
            <person name="Senoo K."/>
        </authorList>
    </citation>
    <scope>NUCLEOTIDE SEQUENCE [LARGE SCALE GENOMIC DNA]</scope>
    <source>
        <strain evidence="9 10">JCM 17780</strain>
    </source>
</reference>